<dbReference type="Proteomes" id="UP001341840">
    <property type="component" value="Unassembled WGS sequence"/>
</dbReference>
<sequence length="119" mass="13546">MPPSEAYPRLPDVGSQKEVSPLLVLVLTYLVSTLCICLRFHPSSIHSLNFLLKIFSKESSLAHVCDVNFGFEASKGRTSSGLVFLGFVITWFCILVLKFALVFFSTFFSYYCYYIFFNL</sequence>
<name>A0ABU6Q610_9FABA</name>
<keyword evidence="1" id="KW-1133">Transmembrane helix</keyword>
<organism evidence="2 3">
    <name type="scientific">Stylosanthes scabra</name>
    <dbReference type="NCBI Taxonomy" id="79078"/>
    <lineage>
        <taxon>Eukaryota</taxon>
        <taxon>Viridiplantae</taxon>
        <taxon>Streptophyta</taxon>
        <taxon>Embryophyta</taxon>
        <taxon>Tracheophyta</taxon>
        <taxon>Spermatophyta</taxon>
        <taxon>Magnoliopsida</taxon>
        <taxon>eudicotyledons</taxon>
        <taxon>Gunneridae</taxon>
        <taxon>Pentapetalae</taxon>
        <taxon>rosids</taxon>
        <taxon>fabids</taxon>
        <taxon>Fabales</taxon>
        <taxon>Fabaceae</taxon>
        <taxon>Papilionoideae</taxon>
        <taxon>50 kb inversion clade</taxon>
        <taxon>dalbergioids sensu lato</taxon>
        <taxon>Dalbergieae</taxon>
        <taxon>Pterocarpus clade</taxon>
        <taxon>Stylosanthes</taxon>
    </lineage>
</organism>
<feature type="transmembrane region" description="Helical" evidence="1">
    <location>
        <begin position="83"/>
        <end position="116"/>
    </location>
</feature>
<protein>
    <submittedName>
        <fullName evidence="2">Uncharacterized protein</fullName>
    </submittedName>
</protein>
<keyword evidence="1" id="KW-0812">Transmembrane</keyword>
<proteinExistence type="predicted"/>
<dbReference type="EMBL" id="JASCZI010000022">
    <property type="protein sequence ID" value="MED6106962.1"/>
    <property type="molecule type" value="Genomic_DNA"/>
</dbReference>
<evidence type="ECO:0000313" key="2">
    <source>
        <dbReference type="EMBL" id="MED6106962.1"/>
    </source>
</evidence>
<accession>A0ABU6Q610</accession>
<gene>
    <name evidence="2" type="ORF">PIB30_009568</name>
</gene>
<keyword evidence="1" id="KW-0472">Membrane</keyword>
<reference evidence="2 3" key="1">
    <citation type="journal article" date="2023" name="Plants (Basel)">
        <title>Bridging the Gap: Combining Genomics and Transcriptomics Approaches to Understand Stylosanthes scabra, an Orphan Legume from the Brazilian Caatinga.</title>
        <authorList>
            <person name="Ferreira-Neto J.R.C."/>
            <person name="da Silva M.D."/>
            <person name="Binneck E."/>
            <person name="de Melo N.F."/>
            <person name="da Silva R.H."/>
            <person name="de Melo A.L.T.M."/>
            <person name="Pandolfi V."/>
            <person name="Bustamante F.O."/>
            <person name="Brasileiro-Vidal A.C."/>
            <person name="Benko-Iseppon A.M."/>
        </authorList>
    </citation>
    <scope>NUCLEOTIDE SEQUENCE [LARGE SCALE GENOMIC DNA]</scope>
    <source>
        <tissue evidence="2">Leaves</tissue>
    </source>
</reference>
<feature type="transmembrane region" description="Helical" evidence="1">
    <location>
        <begin position="20"/>
        <end position="40"/>
    </location>
</feature>
<evidence type="ECO:0000256" key="1">
    <source>
        <dbReference type="SAM" id="Phobius"/>
    </source>
</evidence>
<comment type="caution">
    <text evidence="2">The sequence shown here is derived from an EMBL/GenBank/DDBJ whole genome shotgun (WGS) entry which is preliminary data.</text>
</comment>
<keyword evidence="3" id="KW-1185">Reference proteome</keyword>
<evidence type="ECO:0000313" key="3">
    <source>
        <dbReference type="Proteomes" id="UP001341840"/>
    </source>
</evidence>